<reference evidence="2 3" key="1">
    <citation type="submission" date="2019-03" db="EMBL/GenBank/DDBJ databases">
        <title>Dyadobacter AR-3-6 sp. nov., isolated from arctic soil.</title>
        <authorList>
            <person name="Chaudhary D.K."/>
        </authorList>
    </citation>
    <scope>NUCLEOTIDE SEQUENCE [LARGE SCALE GENOMIC DNA]</scope>
    <source>
        <strain evidence="2 3">AR-3-6</strain>
    </source>
</reference>
<sequence length="440" mass="49204">MSSANNLLKRFDISSQREEYSVIHDTVESGIEFKGTSLWILIFAIFIASVGLNVNSTAVIIGAMLISPLMGPILGMGYSLATYDFALFKKAFFNYLFAILAGLLTSAAYFSITPIYQAHSELLARTQPSIYDVLIALLGGLAGIVALSSRSKGNVIPGVAIATALMPPLCTAGYGLATANWPFFFGALYLLTINTVFIGSATLITVRLLRYPIRDSADKDQRRMANRWVTFLVILTMVPSVYYGYLLVQKETFIQNANKFVTNETYIEGDFLLKNELDPAKRQIKLIYGGKMIGEDEKKRLVQRKNIYGLHNVTLIIQQGFSISDVSKDLTESQLYQAEINRLKAQLSTNIQMQDSISVQKQIAGQLYREMKPLFPEIKYCSADKQSFFTGSGKVRHFNVLVLGSSNPSKTRRDFRRINNWLGVRLKSDSIKVYIEKATF</sequence>
<evidence type="ECO:0000313" key="3">
    <source>
        <dbReference type="Proteomes" id="UP000294850"/>
    </source>
</evidence>
<feature type="transmembrane region" description="Helical" evidence="1">
    <location>
        <begin position="130"/>
        <end position="148"/>
    </location>
</feature>
<dbReference type="AlphaFoldDB" id="A0A4R5DUF9"/>
<dbReference type="PANTHER" id="PTHR20992:SF9">
    <property type="entry name" value="AT15442P-RELATED"/>
    <property type="match status" value="1"/>
</dbReference>
<feature type="transmembrane region" description="Helical" evidence="1">
    <location>
        <begin position="60"/>
        <end position="80"/>
    </location>
</feature>
<feature type="transmembrane region" description="Helical" evidence="1">
    <location>
        <begin position="229"/>
        <end position="248"/>
    </location>
</feature>
<keyword evidence="3" id="KW-1185">Reference proteome</keyword>
<dbReference type="RefSeq" id="WP_131955747.1">
    <property type="nucleotide sequence ID" value="NZ_SMFL01000001.1"/>
</dbReference>
<accession>A0A4R5DUF9</accession>
<comment type="caution">
    <text evidence="2">The sequence shown here is derived from an EMBL/GenBank/DDBJ whole genome shotgun (WGS) entry which is preliminary data.</text>
</comment>
<keyword evidence="1" id="KW-1133">Transmembrane helix</keyword>
<dbReference type="OrthoDB" id="9790659at2"/>
<dbReference type="Pfam" id="PF04087">
    <property type="entry name" value="DUF389"/>
    <property type="match status" value="1"/>
</dbReference>
<name>A0A4R5DUF9_9BACT</name>
<feature type="transmembrane region" description="Helical" evidence="1">
    <location>
        <begin position="38"/>
        <end position="54"/>
    </location>
</feature>
<dbReference type="Proteomes" id="UP000294850">
    <property type="component" value="Unassembled WGS sequence"/>
</dbReference>
<evidence type="ECO:0000313" key="2">
    <source>
        <dbReference type="EMBL" id="TDE18132.1"/>
    </source>
</evidence>
<evidence type="ECO:0000256" key="1">
    <source>
        <dbReference type="SAM" id="Phobius"/>
    </source>
</evidence>
<dbReference type="InterPro" id="IPR005240">
    <property type="entry name" value="DUF389"/>
</dbReference>
<gene>
    <name evidence="2" type="ORF">E0F88_00865</name>
</gene>
<protein>
    <submittedName>
        <fullName evidence="2">DUF389 domain-containing protein</fullName>
    </submittedName>
</protein>
<proteinExistence type="predicted"/>
<keyword evidence="1" id="KW-0812">Transmembrane</keyword>
<feature type="transmembrane region" description="Helical" evidence="1">
    <location>
        <begin position="155"/>
        <end position="177"/>
    </location>
</feature>
<feature type="transmembrane region" description="Helical" evidence="1">
    <location>
        <begin position="92"/>
        <end position="110"/>
    </location>
</feature>
<keyword evidence="1" id="KW-0472">Membrane</keyword>
<dbReference type="EMBL" id="SMFL01000001">
    <property type="protein sequence ID" value="TDE18132.1"/>
    <property type="molecule type" value="Genomic_DNA"/>
</dbReference>
<dbReference type="PANTHER" id="PTHR20992">
    <property type="entry name" value="AT15442P-RELATED"/>
    <property type="match status" value="1"/>
</dbReference>
<organism evidence="2 3">
    <name type="scientific">Dyadobacter psychrotolerans</name>
    <dbReference type="NCBI Taxonomy" id="2541721"/>
    <lineage>
        <taxon>Bacteria</taxon>
        <taxon>Pseudomonadati</taxon>
        <taxon>Bacteroidota</taxon>
        <taxon>Cytophagia</taxon>
        <taxon>Cytophagales</taxon>
        <taxon>Spirosomataceae</taxon>
        <taxon>Dyadobacter</taxon>
    </lineage>
</organism>
<feature type="transmembrane region" description="Helical" evidence="1">
    <location>
        <begin position="183"/>
        <end position="209"/>
    </location>
</feature>